<dbReference type="InterPro" id="IPR023845">
    <property type="entry name" value="DUF3817_TM"/>
</dbReference>
<name>A0A852YGZ3_9MICO</name>
<dbReference type="EMBL" id="JACBZY010000001">
    <property type="protein sequence ID" value="NYH00595.1"/>
    <property type="molecule type" value="Genomic_DNA"/>
</dbReference>
<evidence type="ECO:0000256" key="5">
    <source>
        <dbReference type="ARBA" id="ARBA00023136"/>
    </source>
</evidence>
<dbReference type="AlphaFoldDB" id="A0A852YGZ3"/>
<feature type="region of interest" description="Disordered" evidence="6">
    <location>
        <begin position="137"/>
        <end position="170"/>
    </location>
</feature>
<keyword evidence="5 7" id="KW-0472">Membrane</keyword>
<feature type="transmembrane region" description="Helical" evidence="7">
    <location>
        <begin position="72"/>
        <end position="92"/>
    </location>
</feature>
<evidence type="ECO:0000256" key="1">
    <source>
        <dbReference type="ARBA" id="ARBA00004651"/>
    </source>
</evidence>
<dbReference type="RefSeq" id="WP_179569522.1">
    <property type="nucleotide sequence ID" value="NZ_JACBZY010000001.1"/>
</dbReference>
<keyword evidence="2" id="KW-1003">Cell membrane</keyword>
<sequence>MPLGPRPSDIPRLRLAVKIYKVSSVITGTMLLLLGVVTAIRWGWGYDVYAGGPRGFFLAAPHSPGGTDLTTIILIAHGWFYVLYVGLDFVLWRFSRFSFGRFLFIAAGGVIPLLSFFLERRVPRQIEAIIQKAEAEHRARAGASDSTGSADNPGSSNSTGSSDNTVETNA</sequence>
<dbReference type="NCBIfam" id="TIGR03954">
    <property type="entry name" value="integ_memb_HG"/>
    <property type="match status" value="1"/>
</dbReference>
<feature type="transmembrane region" description="Helical" evidence="7">
    <location>
        <begin position="20"/>
        <end position="44"/>
    </location>
</feature>
<dbReference type="Pfam" id="PF12823">
    <property type="entry name" value="DUF3817"/>
    <property type="match status" value="1"/>
</dbReference>
<dbReference type="GO" id="GO:0005886">
    <property type="term" value="C:plasma membrane"/>
    <property type="evidence" value="ECO:0007669"/>
    <property type="project" value="UniProtKB-SubCell"/>
</dbReference>
<feature type="transmembrane region" description="Helical" evidence="7">
    <location>
        <begin position="99"/>
        <end position="118"/>
    </location>
</feature>
<dbReference type="Proteomes" id="UP000553888">
    <property type="component" value="Unassembled WGS sequence"/>
</dbReference>
<gene>
    <name evidence="9" type="ORF">BJ979_003220</name>
</gene>
<feature type="domain" description="DUF3817" evidence="8">
    <location>
        <begin position="18"/>
        <end position="123"/>
    </location>
</feature>
<evidence type="ECO:0000313" key="9">
    <source>
        <dbReference type="EMBL" id="NYH00595.1"/>
    </source>
</evidence>
<evidence type="ECO:0000313" key="10">
    <source>
        <dbReference type="Proteomes" id="UP000553888"/>
    </source>
</evidence>
<feature type="compositionally biased region" description="Low complexity" evidence="6">
    <location>
        <begin position="151"/>
        <end position="170"/>
    </location>
</feature>
<comment type="subcellular location">
    <subcellularLocation>
        <location evidence="1">Cell membrane</location>
        <topology evidence="1">Multi-pass membrane protein</topology>
    </subcellularLocation>
</comment>
<evidence type="ECO:0000256" key="4">
    <source>
        <dbReference type="ARBA" id="ARBA00022989"/>
    </source>
</evidence>
<comment type="caution">
    <text evidence="9">The sequence shown here is derived from an EMBL/GenBank/DDBJ whole genome shotgun (WGS) entry which is preliminary data.</text>
</comment>
<organism evidence="9 10">
    <name type="scientific">Schumannella luteola</name>
    <dbReference type="NCBI Taxonomy" id="472059"/>
    <lineage>
        <taxon>Bacteria</taxon>
        <taxon>Bacillati</taxon>
        <taxon>Actinomycetota</taxon>
        <taxon>Actinomycetes</taxon>
        <taxon>Micrococcales</taxon>
        <taxon>Microbacteriaceae</taxon>
        <taxon>Schumannella</taxon>
    </lineage>
</organism>
<protein>
    <submittedName>
        <fullName evidence="9">Integral membrane protein</fullName>
    </submittedName>
</protein>
<evidence type="ECO:0000256" key="3">
    <source>
        <dbReference type="ARBA" id="ARBA00022692"/>
    </source>
</evidence>
<evidence type="ECO:0000256" key="7">
    <source>
        <dbReference type="SAM" id="Phobius"/>
    </source>
</evidence>
<accession>A0A852YGZ3</accession>
<evidence type="ECO:0000256" key="2">
    <source>
        <dbReference type="ARBA" id="ARBA00022475"/>
    </source>
</evidence>
<keyword evidence="10" id="KW-1185">Reference proteome</keyword>
<keyword evidence="3 7" id="KW-0812">Transmembrane</keyword>
<evidence type="ECO:0000259" key="8">
    <source>
        <dbReference type="Pfam" id="PF12823"/>
    </source>
</evidence>
<reference evidence="9 10" key="1">
    <citation type="submission" date="2020-07" db="EMBL/GenBank/DDBJ databases">
        <title>Sequencing the genomes of 1000 actinobacteria strains.</title>
        <authorList>
            <person name="Klenk H.-P."/>
        </authorList>
    </citation>
    <scope>NUCLEOTIDE SEQUENCE [LARGE SCALE GENOMIC DNA]</scope>
    <source>
        <strain evidence="9 10">DSM 23141</strain>
    </source>
</reference>
<keyword evidence="4 7" id="KW-1133">Transmembrane helix</keyword>
<proteinExistence type="predicted"/>
<evidence type="ECO:0000256" key="6">
    <source>
        <dbReference type="SAM" id="MobiDB-lite"/>
    </source>
</evidence>